<feature type="transmembrane region" description="Helical" evidence="1">
    <location>
        <begin position="479"/>
        <end position="499"/>
    </location>
</feature>
<feature type="transmembrane region" description="Helical" evidence="1">
    <location>
        <begin position="519"/>
        <end position="542"/>
    </location>
</feature>
<accession>A0ABZ1PL46</accession>
<feature type="transmembrane region" description="Helical" evidence="1">
    <location>
        <begin position="225"/>
        <end position="243"/>
    </location>
</feature>
<reference evidence="2 3" key="1">
    <citation type="submission" date="2022-10" db="EMBL/GenBank/DDBJ databases">
        <title>The complete genomes of actinobacterial strains from the NBC collection.</title>
        <authorList>
            <person name="Joergensen T.S."/>
            <person name="Alvarez Arevalo M."/>
            <person name="Sterndorff E.B."/>
            <person name="Faurdal D."/>
            <person name="Vuksanovic O."/>
            <person name="Mourched A.-S."/>
            <person name="Charusanti P."/>
            <person name="Shaw S."/>
            <person name="Blin K."/>
            <person name="Weber T."/>
        </authorList>
    </citation>
    <scope>NUCLEOTIDE SEQUENCE [LARGE SCALE GENOMIC DNA]</scope>
    <source>
        <strain evidence="2 3">NBC_00396</strain>
    </source>
</reference>
<proteinExistence type="predicted"/>
<protein>
    <recommendedName>
        <fullName evidence="4">Integral membrane protein</fullName>
    </recommendedName>
</protein>
<name>A0ABZ1PL46_9ACTN</name>
<evidence type="ECO:0000313" key="2">
    <source>
        <dbReference type="EMBL" id="WUI84342.1"/>
    </source>
</evidence>
<feature type="transmembrane region" description="Helical" evidence="1">
    <location>
        <begin position="325"/>
        <end position="345"/>
    </location>
</feature>
<keyword evidence="1" id="KW-0812">Transmembrane</keyword>
<feature type="transmembrane region" description="Helical" evidence="1">
    <location>
        <begin position="293"/>
        <end position="313"/>
    </location>
</feature>
<dbReference type="Proteomes" id="UP001346877">
    <property type="component" value="Chromosome"/>
</dbReference>
<keyword evidence="1" id="KW-1133">Transmembrane helix</keyword>
<dbReference type="InterPro" id="IPR029058">
    <property type="entry name" value="AB_hydrolase_fold"/>
</dbReference>
<feature type="transmembrane region" description="Helical" evidence="1">
    <location>
        <begin position="79"/>
        <end position="99"/>
    </location>
</feature>
<feature type="transmembrane region" description="Helical" evidence="1">
    <location>
        <begin position="111"/>
        <end position="135"/>
    </location>
</feature>
<gene>
    <name evidence="2" type="ORF">OG375_08495</name>
</gene>
<feature type="transmembrane region" description="Helical" evidence="1">
    <location>
        <begin position="165"/>
        <end position="186"/>
    </location>
</feature>
<feature type="transmembrane region" description="Helical" evidence="1">
    <location>
        <begin position="357"/>
        <end position="378"/>
    </location>
</feature>
<feature type="transmembrane region" description="Helical" evidence="1">
    <location>
        <begin position="249"/>
        <end position="272"/>
    </location>
</feature>
<organism evidence="2 3">
    <name type="scientific">Micromonospora zamorensis</name>
    <dbReference type="NCBI Taxonomy" id="709883"/>
    <lineage>
        <taxon>Bacteria</taxon>
        <taxon>Bacillati</taxon>
        <taxon>Actinomycetota</taxon>
        <taxon>Actinomycetes</taxon>
        <taxon>Micromonosporales</taxon>
        <taxon>Micromonosporaceae</taxon>
        <taxon>Micromonospora</taxon>
    </lineage>
</organism>
<dbReference type="EMBL" id="CP107941">
    <property type="protein sequence ID" value="WUI84342.1"/>
    <property type="molecule type" value="Genomic_DNA"/>
</dbReference>
<keyword evidence="1" id="KW-0472">Membrane</keyword>
<sequence>MADATPTGPTMSGAIVELRVHGVSGAGADQVLDRPYVHQVAGDRSGGFYRPRPGYPDSTGTDGVTLEAYRWSDLPSGTAVRTLSLVFLLPFMLCNVALWMRPANTASKLGFMALCRVLALTLTMLYVLSIVGVALDLVAWRCMDTPSCLAGRSWLSWLGGRPTGLRLGVLALVPVAAIGLVWWLGARPGHSFDAFRTPSTPTSKHQLSAVGQWDGEPLVGRLRSVHVAAAFATLDGSLLAARVSQHRSWVMVILLAATGAVLLTCLVLLTVVPSIDRTDPAPRVDAFFRGLRTIACGVTVLVIVHVVISPAPWPQDRALPGYGAMVAWLFVSQMMLVTALAALVIWRRGGGQHGAPLRALGAPVFVTIAAGLAVAFSAELVYRVADLLDREGTTADSLETSPPLPYKWAIFGFFMAVVTALLVAALVTRLTRRGRRRAAQAIVAADFPHAPASAADRLRRVERAIARARFTERLEPLSVVYAGLAALGLSTSVLGLLQLMPGELAQRYVGVPESMVNFLIGSGSYAIAAILLGLVVGGLFAYRTAGFRRYVGVLWDLGTFWPRAAHPFAPPCYAERAVPELAKRISYLVEQGHCVLLAGHSHGSVLLAATVLQLPTRITDRVALLTYGSPLGRLYSRLFPAYADEPALREIGERVGWRWINLWRDTDPIGGWIFASHRPGEAETLTGPAAMVDRRLVDPEDVVPAPSDSVPPPILGHWPCESQDEFAESVRELTGRLLPGRQATGEAGRPG</sequence>
<evidence type="ECO:0008006" key="4">
    <source>
        <dbReference type="Google" id="ProtNLM"/>
    </source>
</evidence>
<dbReference type="RefSeq" id="WP_328374328.1">
    <property type="nucleotide sequence ID" value="NZ_CP107936.1"/>
</dbReference>
<feature type="transmembrane region" description="Helical" evidence="1">
    <location>
        <begin position="408"/>
        <end position="427"/>
    </location>
</feature>
<dbReference type="SUPFAM" id="SSF53474">
    <property type="entry name" value="alpha/beta-Hydrolases"/>
    <property type="match status" value="1"/>
</dbReference>
<evidence type="ECO:0000256" key="1">
    <source>
        <dbReference type="SAM" id="Phobius"/>
    </source>
</evidence>
<evidence type="ECO:0000313" key="3">
    <source>
        <dbReference type="Proteomes" id="UP001346877"/>
    </source>
</evidence>
<keyword evidence="3" id="KW-1185">Reference proteome</keyword>